<dbReference type="Proteomes" id="UP000054776">
    <property type="component" value="Unassembled WGS sequence"/>
</dbReference>
<dbReference type="EMBL" id="JYDH01000041">
    <property type="protein sequence ID" value="KRY36593.1"/>
    <property type="molecule type" value="Genomic_DNA"/>
</dbReference>
<name>A0A0V1BI84_TRISP</name>
<keyword evidence="2" id="KW-1185">Reference proteome</keyword>
<proteinExistence type="predicted"/>
<dbReference type="InParanoid" id="A0A0V1BI84"/>
<comment type="caution">
    <text evidence="1">The sequence shown here is derived from an EMBL/GenBank/DDBJ whole genome shotgun (WGS) entry which is preliminary data.</text>
</comment>
<dbReference type="AlphaFoldDB" id="A0A0V1BI84"/>
<dbReference type="OrthoDB" id="10290755at2759"/>
<gene>
    <name evidence="1" type="ORF">T01_9867</name>
</gene>
<evidence type="ECO:0000313" key="2">
    <source>
        <dbReference type="Proteomes" id="UP000054776"/>
    </source>
</evidence>
<accession>A0A0V1BI84</accession>
<evidence type="ECO:0000313" key="1">
    <source>
        <dbReference type="EMBL" id="KRY36593.1"/>
    </source>
</evidence>
<organism evidence="1 2">
    <name type="scientific">Trichinella spiralis</name>
    <name type="common">Trichina worm</name>
    <dbReference type="NCBI Taxonomy" id="6334"/>
    <lineage>
        <taxon>Eukaryota</taxon>
        <taxon>Metazoa</taxon>
        <taxon>Ecdysozoa</taxon>
        <taxon>Nematoda</taxon>
        <taxon>Enoplea</taxon>
        <taxon>Dorylaimia</taxon>
        <taxon>Trichinellida</taxon>
        <taxon>Trichinellidae</taxon>
        <taxon>Trichinella</taxon>
    </lineage>
</organism>
<sequence length="80" mass="9166">MPTDKVGRLNYAMPAFSVQKPYGQAGRGKSKFTFFIFHEYQTHIRKTKSCSHEYSCPEIDISFLLCAFGITEGQFIRHIG</sequence>
<reference evidence="1 2" key="1">
    <citation type="submission" date="2015-01" db="EMBL/GenBank/DDBJ databases">
        <title>Evolution of Trichinella species and genotypes.</title>
        <authorList>
            <person name="Korhonen P.K."/>
            <person name="Edoardo P."/>
            <person name="Giuseppe L.R."/>
            <person name="Gasser R.B."/>
        </authorList>
    </citation>
    <scope>NUCLEOTIDE SEQUENCE [LARGE SCALE GENOMIC DNA]</scope>
    <source>
        <strain evidence="1">ISS3</strain>
    </source>
</reference>
<protein>
    <submittedName>
        <fullName evidence="1">Uncharacterized protein</fullName>
    </submittedName>
</protein>